<evidence type="ECO:0000256" key="1">
    <source>
        <dbReference type="ARBA" id="ARBA00004196"/>
    </source>
</evidence>
<dbReference type="PROSITE" id="PS51318">
    <property type="entry name" value="TAT"/>
    <property type="match status" value="1"/>
</dbReference>
<accession>A0A3S3E361</accession>
<evidence type="ECO:0000259" key="5">
    <source>
        <dbReference type="PROSITE" id="PS50983"/>
    </source>
</evidence>
<gene>
    <name evidence="6" type="ORF">EF834_07420</name>
</gene>
<evidence type="ECO:0000313" key="6">
    <source>
        <dbReference type="EMBL" id="RVW04816.1"/>
    </source>
</evidence>
<dbReference type="GO" id="GO:0030288">
    <property type="term" value="C:outer membrane-bounded periplasmic space"/>
    <property type="evidence" value="ECO:0007669"/>
    <property type="project" value="TreeGrafter"/>
</dbReference>
<comment type="caution">
    <text evidence="6">The sequence shown here is derived from an EMBL/GenBank/DDBJ whole genome shotgun (WGS) entry which is preliminary data.</text>
</comment>
<dbReference type="PANTHER" id="PTHR30532">
    <property type="entry name" value="IRON III DICITRATE-BINDING PERIPLASMIC PROTEIN"/>
    <property type="match status" value="1"/>
</dbReference>
<evidence type="ECO:0000256" key="4">
    <source>
        <dbReference type="ARBA" id="ARBA00022729"/>
    </source>
</evidence>
<evidence type="ECO:0000256" key="2">
    <source>
        <dbReference type="ARBA" id="ARBA00008814"/>
    </source>
</evidence>
<dbReference type="CDD" id="cd01146">
    <property type="entry name" value="FhuD"/>
    <property type="match status" value="1"/>
</dbReference>
<keyword evidence="7" id="KW-1185">Reference proteome</keyword>
<dbReference type="InterPro" id="IPR002491">
    <property type="entry name" value="ABC_transptr_periplasmic_BD"/>
</dbReference>
<name>A0A3S3E361_9NOCA</name>
<dbReference type="PANTHER" id="PTHR30532:SF24">
    <property type="entry name" value="FERRIC ENTEROBACTIN-BINDING PERIPLASMIC PROTEIN FEPB"/>
    <property type="match status" value="1"/>
</dbReference>
<keyword evidence="3" id="KW-0813">Transport</keyword>
<evidence type="ECO:0000256" key="3">
    <source>
        <dbReference type="ARBA" id="ARBA00022448"/>
    </source>
</evidence>
<dbReference type="EMBL" id="RKLN01000002">
    <property type="protein sequence ID" value="RVW04816.1"/>
    <property type="molecule type" value="Genomic_DNA"/>
</dbReference>
<dbReference type="PROSITE" id="PS51257">
    <property type="entry name" value="PROKAR_LIPOPROTEIN"/>
    <property type="match status" value="1"/>
</dbReference>
<dbReference type="Gene3D" id="3.40.50.1980">
    <property type="entry name" value="Nitrogenase molybdenum iron protein domain"/>
    <property type="match status" value="2"/>
</dbReference>
<dbReference type="GO" id="GO:1901678">
    <property type="term" value="P:iron coordination entity transport"/>
    <property type="evidence" value="ECO:0007669"/>
    <property type="project" value="UniProtKB-ARBA"/>
</dbReference>
<feature type="domain" description="Fe/B12 periplasmic-binding" evidence="5">
    <location>
        <begin position="62"/>
        <end position="335"/>
    </location>
</feature>
<dbReference type="SUPFAM" id="SSF53807">
    <property type="entry name" value="Helical backbone' metal receptor"/>
    <property type="match status" value="1"/>
</dbReference>
<dbReference type="InterPro" id="IPR051313">
    <property type="entry name" value="Bact_iron-sidero_bind"/>
</dbReference>
<dbReference type="Pfam" id="PF01497">
    <property type="entry name" value="Peripla_BP_2"/>
    <property type="match status" value="1"/>
</dbReference>
<dbReference type="OrthoDB" id="1846031at2"/>
<dbReference type="RefSeq" id="WP_127946537.1">
    <property type="nucleotide sequence ID" value="NZ_RKLN01000002.1"/>
</dbReference>
<proteinExistence type="inferred from homology"/>
<comment type="similarity">
    <text evidence="2">Belongs to the bacterial solute-binding protein 8 family.</text>
</comment>
<reference evidence="6 7" key="1">
    <citation type="submission" date="2018-11" db="EMBL/GenBank/DDBJ databases">
        <title>Rhodococcus spongicola sp. nov. and Rhodococcus xishaensis sp. nov. from marine sponges.</title>
        <authorList>
            <person name="Li L."/>
            <person name="Lin H.W."/>
        </authorList>
    </citation>
    <scope>NUCLEOTIDE SEQUENCE [LARGE SCALE GENOMIC DNA]</scope>
    <source>
        <strain evidence="6 7">LHW50502</strain>
    </source>
</reference>
<sequence>MGDLQTRAGEYSRRGFLIGSAGAVLAFAVACGGGSGGGGAVAGGATIAHKYGETTVPVNPQRIVSVGYNDQDALLALGAVPVGVFDWYGDYPNAVWPWAQDLLGDAKPAIVGSASTGIDIEKVAGAAPDLIVGTYSGLTQGQYTMLSALAPTVAQPAGVADYGVSWQDQTRILGEALGEQERAAGLVAGVQKQFADTAAAHPMFAGKTVLVGALKGPGQFGVYGPDDPKVRFFTELGFVNPPVAEQLRSTNFAEISAEQLSLADVDLLVWYASGSFGDQLRAELDRTPLYQTLDVVKDGRAIILEDEAAQAMAWSTVLSLPHALDNIPGRIAPLLD</sequence>
<keyword evidence="4" id="KW-0732">Signal</keyword>
<evidence type="ECO:0000313" key="7">
    <source>
        <dbReference type="Proteomes" id="UP000284333"/>
    </source>
</evidence>
<dbReference type="AlphaFoldDB" id="A0A3S3E361"/>
<comment type="subcellular location">
    <subcellularLocation>
        <location evidence="1">Cell envelope</location>
    </subcellularLocation>
</comment>
<protein>
    <submittedName>
        <fullName evidence="6">Iron-siderophore ABC transporter substrate-binding protein</fullName>
    </submittedName>
</protein>
<dbReference type="InterPro" id="IPR006311">
    <property type="entry name" value="TAT_signal"/>
</dbReference>
<organism evidence="6 7">
    <name type="scientific">Rhodococcus spongiicola</name>
    <dbReference type="NCBI Taxonomy" id="2487352"/>
    <lineage>
        <taxon>Bacteria</taxon>
        <taxon>Bacillati</taxon>
        <taxon>Actinomycetota</taxon>
        <taxon>Actinomycetes</taxon>
        <taxon>Mycobacteriales</taxon>
        <taxon>Nocardiaceae</taxon>
        <taxon>Rhodococcus</taxon>
    </lineage>
</organism>
<dbReference type="Proteomes" id="UP000284333">
    <property type="component" value="Unassembled WGS sequence"/>
</dbReference>
<dbReference type="PROSITE" id="PS50983">
    <property type="entry name" value="FE_B12_PBP"/>
    <property type="match status" value="1"/>
</dbReference>